<dbReference type="EMBL" id="BNCI01000002">
    <property type="protein sequence ID" value="GHF27664.1"/>
    <property type="molecule type" value="Genomic_DNA"/>
</dbReference>
<reference evidence="1" key="1">
    <citation type="journal article" date="2014" name="Int. J. Syst. Evol. Microbiol.">
        <title>Complete genome sequence of Corynebacterium casei LMG S-19264T (=DSM 44701T), isolated from a smear-ripened cheese.</title>
        <authorList>
            <consortium name="US DOE Joint Genome Institute (JGI-PGF)"/>
            <person name="Walter F."/>
            <person name="Albersmeier A."/>
            <person name="Kalinowski J."/>
            <person name="Ruckert C."/>
        </authorList>
    </citation>
    <scope>NUCLEOTIDE SEQUENCE</scope>
    <source>
        <strain evidence="1">KCTC 42590</strain>
    </source>
</reference>
<dbReference type="NCBIfam" id="NF004347">
    <property type="entry name" value="PRK05728.1-4"/>
    <property type="match status" value="1"/>
</dbReference>
<organism evidence="1 2">
    <name type="scientific">Kordiimonas sediminis</name>
    <dbReference type="NCBI Taxonomy" id="1735581"/>
    <lineage>
        <taxon>Bacteria</taxon>
        <taxon>Pseudomonadati</taxon>
        <taxon>Pseudomonadota</taxon>
        <taxon>Alphaproteobacteria</taxon>
        <taxon>Kordiimonadales</taxon>
        <taxon>Kordiimonadaceae</taxon>
        <taxon>Kordiimonas</taxon>
    </lineage>
</organism>
<protein>
    <submittedName>
        <fullName evidence="1">DNA polymerase III subunit chi</fullName>
    </submittedName>
</protein>
<dbReference type="InterPro" id="IPR036768">
    <property type="entry name" value="PolIII_chi_sf"/>
</dbReference>
<sequence>MADIRFYHLQKQPLEEALPRLLERVQGAGLRALIKCPDQETMDNLNTILWTYDAASFLPHDTANCAHPTEQQFLLTLEDGNDNNAEVLVLINAVGSEHIPKYQRCLYMFDGRNDSIVDKARSHWKSYKELQIDMSYWQQREQGGWEQKA</sequence>
<evidence type="ECO:0000313" key="1">
    <source>
        <dbReference type="EMBL" id="GHF27664.1"/>
    </source>
</evidence>
<dbReference type="PANTHER" id="PTHR38767">
    <property type="entry name" value="DNA POLYMERASE III SUBUNIT CHI"/>
    <property type="match status" value="1"/>
</dbReference>
<dbReference type="GO" id="GO:0032298">
    <property type="term" value="P:positive regulation of DNA-templated DNA replication initiation"/>
    <property type="evidence" value="ECO:0007669"/>
    <property type="project" value="TreeGrafter"/>
</dbReference>
<name>A0A919AV25_9PROT</name>
<evidence type="ECO:0000313" key="2">
    <source>
        <dbReference type="Proteomes" id="UP000630923"/>
    </source>
</evidence>
<gene>
    <name evidence="1" type="ORF">GCM10017044_23440</name>
</gene>
<dbReference type="Gene3D" id="3.40.50.10110">
    <property type="entry name" value="DNA polymerase III subunit chi"/>
    <property type="match status" value="1"/>
</dbReference>
<keyword evidence="2" id="KW-1185">Reference proteome</keyword>
<dbReference type="InterPro" id="IPR007459">
    <property type="entry name" value="DNA_pol3_chi"/>
</dbReference>
<dbReference type="GO" id="GO:0003887">
    <property type="term" value="F:DNA-directed DNA polymerase activity"/>
    <property type="evidence" value="ECO:0007669"/>
    <property type="project" value="InterPro"/>
</dbReference>
<dbReference type="RefSeq" id="WP_191253179.1">
    <property type="nucleotide sequence ID" value="NZ_BNCI01000002.1"/>
</dbReference>
<dbReference type="Proteomes" id="UP000630923">
    <property type="component" value="Unassembled WGS sequence"/>
</dbReference>
<dbReference type="SUPFAM" id="SSF102400">
    <property type="entry name" value="DNA polymerase III chi subunit"/>
    <property type="match status" value="1"/>
</dbReference>
<dbReference type="AlphaFoldDB" id="A0A919AV25"/>
<dbReference type="GO" id="GO:0003677">
    <property type="term" value="F:DNA binding"/>
    <property type="evidence" value="ECO:0007669"/>
    <property type="project" value="InterPro"/>
</dbReference>
<reference evidence="1" key="2">
    <citation type="submission" date="2020-09" db="EMBL/GenBank/DDBJ databases">
        <authorList>
            <person name="Sun Q."/>
            <person name="Kim S."/>
        </authorList>
    </citation>
    <scope>NUCLEOTIDE SEQUENCE</scope>
    <source>
        <strain evidence="1">KCTC 42590</strain>
    </source>
</reference>
<accession>A0A919AV25</accession>
<comment type="caution">
    <text evidence="1">The sequence shown here is derived from an EMBL/GenBank/DDBJ whole genome shotgun (WGS) entry which is preliminary data.</text>
</comment>
<dbReference type="PANTHER" id="PTHR38767:SF1">
    <property type="entry name" value="DNA POLYMERASE III SUBUNIT CHI"/>
    <property type="match status" value="1"/>
</dbReference>
<dbReference type="Pfam" id="PF04364">
    <property type="entry name" value="DNA_pol3_chi"/>
    <property type="match status" value="1"/>
</dbReference>
<dbReference type="GO" id="GO:0006260">
    <property type="term" value="P:DNA replication"/>
    <property type="evidence" value="ECO:0007669"/>
    <property type="project" value="InterPro"/>
</dbReference>
<proteinExistence type="predicted"/>